<dbReference type="EMBL" id="MPOH02000016">
    <property type="protein sequence ID" value="OQD53901.1"/>
    <property type="molecule type" value="Genomic_DNA"/>
</dbReference>
<dbReference type="Gene3D" id="3.40.47.10">
    <property type="match status" value="1"/>
</dbReference>
<dbReference type="InterPro" id="IPR014043">
    <property type="entry name" value="Acyl_transferase_dom"/>
</dbReference>
<sequence>MSSPGMFVEFSRQRGLAPDGRCKSFAAAADGTGWSEGVGMLLIERLSDARRHGHKVLAVIRGSAVNQDGASNGLTAPSGLAQQRVIRQALADARLTATDVDAVEAHGTGTRLGDPIEAEAIMATYGSGRDASAPLRLGSLKSNIGHTQAAAGVGGVIKMVQAMRHGVLPRTLHVDEPTPHVDWSAGPVSLLTDTTAWPDTGGRPRRAAVSSFGISGTNAHVVLEHDPAAEPVTESRPGPRTGVPGPWLLSARDLPALRAQAARLRAVLGTDADATAVGRSLAATRTAFAERAAVLGDTVEERLTALEALAAGDTTANVITGRAADTTRTAFLFTGQGAQRNGMGRELYAADPVFAKALDEVCAAFADRLERPLRAVMFAAEGDPDAALLHRTAYTQPALFALEVALFRLLAHHGMTPDFVAGHSIGELAAAHAAGVLTLDDAAALVTARARLMASAHPGGAMVAVQAAEEEVLPTLAGHEDAVSVAAVNGPRSVVISGDADTTRAVAEIWRARGRKTTELKVSHAFHSPHMDGILDEFREIAAGLALQPATVPLVSTVTGGLADPAELTSPDYWSRQIRAGVRFLDATRELARLGTDVLVELGPDAVLTALVHGALDDSSDTGDSGGTGGIGDTGVTGDTGDRTTAVALLRAGRPETLTLAEGVARAHTAGAPLDAAGLFPGAGLVDLPTYPFQREHFWPGPRRPPWTRAASAWTPPTTPCSPPSSNWPTATTPSSPASSP</sequence>
<evidence type="ECO:0000313" key="8">
    <source>
        <dbReference type="EMBL" id="OQD53901.1"/>
    </source>
</evidence>
<dbReference type="InterPro" id="IPR016036">
    <property type="entry name" value="Malonyl_transacylase_ACP-bd"/>
</dbReference>
<dbReference type="CDD" id="cd00833">
    <property type="entry name" value="PKS"/>
    <property type="match status" value="1"/>
</dbReference>
<dbReference type="InterPro" id="IPR050091">
    <property type="entry name" value="PKS_NRPS_Biosynth_Enz"/>
</dbReference>
<dbReference type="Gene3D" id="3.30.70.3290">
    <property type="match status" value="1"/>
</dbReference>
<dbReference type="STRING" id="114686.BM536_027130"/>
<dbReference type="InterPro" id="IPR001227">
    <property type="entry name" value="Ac_transferase_dom_sf"/>
</dbReference>
<comment type="caution">
    <text evidence="8">The sequence shown here is derived from an EMBL/GenBank/DDBJ whole genome shotgun (WGS) entry which is preliminary data.</text>
</comment>
<dbReference type="Pfam" id="PF02801">
    <property type="entry name" value="Ketoacyl-synt_C"/>
    <property type="match status" value="1"/>
</dbReference>
<dbReference type="InterPro" id="IPR016035">
    <property type="entry name" value="Acyl_Trfase/lysoPLipase"/>
</dbReference>
<feature type="region of interest" description="Disordered" evidence="6">
    <location>
        <begin position="702"/>
        <end position="741"/>
    </location>
</feature>
<evidence type="ECO:0000256" key="6">
    <source>
        <dbReference type="SAM" id="MobiDB-lite"/>
    </source>
</evidence>
<feature type="compositionally biased region" description="Low complexity" evidence="6">
    <location>
        <begin position="724"/>
        <end position="741"/>
    </location>
</feature>
<dbReference type="PROSITE" id="PS52004">
    <property type="entry name" value="KS3_2"/>
    <property type="match status" value="1"/>
</dbReference>
<keyword evidence="3" id="KW-0808">Transferase</keyword>
<feature type="region of interest" description="Disordered" evidence="6">
    <location>
        <begin position="617"/>
        <end position="641"/>
    </location>
</feature>
<dbReference type="GO" id="GO:0004312">
    <property type="term" value="F:fatty acid synthase activity"/>
    <property type="evidence" value="ECO:0007669"/>
    <property type="project" value="TreeGrafter"/>
</dbReference>
<dbReference type="InterPro" id="IPR016039">
    <property type="entry name" value="Thiolase-like"/>
</dbReference>
<reference evidence="9" key="1">
    <citation type="submission" date="2016-11" db="EMBL/GenBank/DDBJ databases">
        <authorList>
            <person name="Schniete J.K."/>
            <person name="Salih T."/>
            <person name="Algora Gallardo L."/>
            <person name="Martinez Fernandez S."/>
            <person name="Herron P.R."/>
        </authorList>
    </citation>
    <scope>NUCLEOTIDE SEQUENCE [LARGE SCALE GENOMIC DNA]</scope>
    <source>
        <strain evidence="9">DSM 41896</strain>
    </source>
</reference>
<accession>A0A1V6MN49</accession>
<proteinExistence type="predicted"/>
<dbReference type="InterPro" id="IPR020841">
    <property type="entry name" value="PKS_Beta-ketoAc_synthase_dom"/>
</dbReference>
<dbReference type="SUPFAM" id="SSF52151">
    <property type="entry name" value="FabD/lysophospholipase-like"/>
    <property type="match status" value="1"/>
</dbReference>
<gene>
    <name evidence="8" type="ORF">BM536_027130</name>
</gene>
<reference evidence="8 9" key="2">
    <citation type="submission" date="2017-02" db="EMBL/GenBank/DDBJ databases">
        <title>Draft genome sequence of Streptomyces phaeoluteigriseus type strain DSM41896.</title>
        <authorList>
            <person name="Salih T.S."/>
            <person name="Algora Gallardo L."/>
            <person name="Melo Santos T."/>
            <person name="Filgueira Martinez S."/>
            <person name="Herron P.R."/>
        </authorList>
    </citation>
    <scope>NUCLEOTIDE SEQUENCE [LARGE SCALE GENOMIC DNA]</scope>
    <source>
        <strain evidence="8 9">DSM 41896</strain>
    </source>
</reference>
<dbReference type="Gene3D" id="3.40.366.10">
    <property type="entry name" value="Malonyl-Coenzyme A Acyl Carrier Protein, domain 2"/>
    <property type="match status" value="1"/>
</dbReference>
<dbReference type="PANTHER" id="PTHR43775">
    <property type="entry name" value="FATTY ACID SYNTHASE"/>
    <property type="match status" value="1"/>
</dbReference>
<dbReference type="InterPro" id="IPR032821">
    <property type="entry name" value="PKS_assoc"/>
</dbReference>
<dbReference type="InterPro" id="IPR014030">
    <property type="entry name" value="Ketoacyl_synth_N"/>
</dbReference>
<dbReference type="Pfam" id="PF00109">
    <property type="entry name" value="ketoacyl-synt"/>
    <property type="match status" value="1"/>
</dbReference>
<keyword evidence="4" id="KW-0511">Multifunctional enzyme</keyword>
<keyword evidence="5" id="KW-0012">Acyltransferase</keyword>
<dbReference type="SUPFAM" id="SSF53901">
    <property type="entry name" value="Thiolase-like"/>
    <property type="match status" value="1"/>
</dbReference>
<dbReference type="SMART" id="SM00825">
    <property type="entry name" value="PKS_KS"/>
    <property type="match status" value="1"/>
</dbReference>
<keyword evidence="1" id="KW-0596">Phosphopantetheine</keyword>
<organism evidence="8 9">
    <name type="scientific">Streptomyces phaeoluteigriseus</name>
    <dbReference type="NCBI Taxonomy" id="114686"/>
    <lineage>
        <taxon>Bacteria</taxon>
        <taxon>Bacillati</taxon>
        <taxon>Actinomycetota</taxon>
        <taxon>Actinomycetes</taxon>
        <taxon>Kitasatosporales</taxon>
        <taxon>Streptomycetaceae</taxon>
        <taxon>Streptomyces</taxon>
        <taxon>Streptomyces aurantiacus group</taxon>
    </lineage>
</organism>
<evidence type="ECO:0000259" key="7">
    <source>
        <dbReference type="PROSITE" id="PS52004"/>
    </source>
</evidence>
<dbReference type="SMART" id="SM00827">
    <property type="entry name" value="PKS_AT"/>
    <property type="match status" value="1"/>
</dbReference>
<evidence type="ECO:0000256" key="3">
    <source>
        <dbReference type="ARBA" id="ARBA00022679"/>
    </source>
</evidence>
<feature type="domain" description="Ketosynthase family 3 (KS3)" evidence="7">
    <location>
        <begin position="1"/>
        <end position="225"/>
    </location>
</feature>
<evidence type="ECO:0000256" key="1">
    <source>
        <dbReference type="ARBA" id="ARBA00022450"/>
    </source>
</evidence>
<evidence type="ECO:0000256" key="5">
    <source>
        <dbReference type="ARBA" id="ARBA00023315"/>
    </source>
</evidence>
<dbReference type="FunFam" id="3.40.366.10:FF:000002">
    <property type="entry name" value="Probable polyketide synthase 2"/>
    <property type="match status" value="1"/>
</dbReference>
<dbReference type="GO" id="GO:0006633">
    <property type="term" value="P:fatty acid biosynthetic process"/>
    <property type="evidence" value="ECO:0007669"/>
    <property type="project" value="TreeGrafter"/>
</dbReference>
<evidence type="ECO:0000256" key="4">
    <source>
        <dbReference type="ARBA" id="ARBA00023268"/>
    </source>
</evidence>
<evidence type="ECO:0000256" key="2">
    <source>
        <dbReference type="ARBA" id="ARBA00022553"/>
    </source>
</evidence>
<protein>
    <recommendedName>
        <fullName evidence="7">Ketosynthase family 3 (KS3) domain-containing protein</fullName>
    </recommendedName>
</protein>
<evidence type="ECO:0000313" key="9">
    <source>
        <dbReference type="Proteomes" id="UP000184286"/>
    </source>
</evidence>
<dbReference type="AlphaFoldDB" id="A0A1V6MN49"/>
<dbReference type="Pfam" id="PF16197">
    <property type="entry name" value="KAsynt_C_assoc"/>
    <property type="match status" value="1"/>
</dbReference>
<dbReference type="Proteomes" id="UP000184286">
    <property type="component" value="Unassembled WGS sequence"/>
</dbReference>
<name>A0A1V6MN49_9ACTN</name>
<dbReference type="Pfam" id="PF00698">
    <property type="entry name" value="Acyl_transf_1"/>
    <property type="match status" value="1"/>
</dbReference>
<dbReference type="InterPro" id="IPR014031">
    <property type="entry name" value="Ketoacyl_synth_C"/>
</dbReference>
<feature type="compositionally biased region" description="Low complexity" evidence="6">
    <location>
        <begin position="707"/>
        <end position="716"/>
    </location>
</feature>
<feature type="compositionally biased region" description="Gly residues" evidence="6">
    <location>
        <begin position="624"/>
        <end position="635"/>
    </location>
</feature>
<dbReference type="PANTHER" id="PTHR43775:SF51">
    <property type="entry name" value="INACTIVE PHENOLPHTHIOCEROL SYNTHESIS POLYKETIDE SYNTHASE TYPE I PKS1-RELATED"/>
    <property type="match status" value="1"/>
</dbReference>
<dbReference type="SUPFAM" id="SSF55048">
    <property type="entry name" value="Probable ACP-binding domain of malonyl-CoA ACP transacylase"/>
    <property type="match status" value="1"/>
</dbReference>
<keyword evidence="2" id="KW-0597">Phosphoprotein</keyword>